<dbReference type="Pfam" id="PF02566">
    <property type="entry name" value="OsmC"/>
    <property type="match status" value="1"/>
</dbReference>
<evidence type="ECO:0000313" key="1">
    <source>
        <dbReference type="EMBL" id="QGW27584.1"/>
    </source>
</evidence>
<dbReference type="Proteomes" id="UP000426027">
    <property type="component" value="Chromosome"/>
</dbReference>
<sequence>MTWHSTSEYDEHVINLNGATGPDGKRLAFSPKALLLSGLAGCSGIDVVEILTKMKVPFTKLEIEAESEPVTEHPKVFQDIHIEYKIDAAPEDEDKVKRAVSLSLEKYCGVAAMLRKNSAIVPTITLI</sequence>
<gene>
    <name evidence="1" type="ORF">GLV81_05285</name>
</gene>
<keyword evidence="2" id="KW-1185">Reference proteome</keyword>
<dbReference type="AlphaFoldDB" id="A0A6I6G6B0"/>
<dbReference type="InterPro" id="IPR015946">
    <property type="entry name" value="KH_dom-like_a/b"/>
</dbReference>
<dbReference type="PANTHER" id="PTHR34352">
    <property type="entry name" value="PROTEIN YHFA"/>
    <property type="match status" value="1"/>
</dbReference>
<dbReference type="PANTHER" id="PTHR34352:SF1">
    <property type="entry name" value="PROTEIN YHFA"/>
    <property type="match status" value="1"/>
</dbReference>
<dbReference type="EMBL" id="CP046566">
    <property type="protein sequence ID" value="QGW27584.1"/>
    <property type="molecule type" value="Genomic_DNA"/>
</dbReference>
<organism evidence="1 2">
    <name type="scientific">Phnomibacter ginsenosidimutans</name>
    <dbReference type="NCBI Taxonomy" id="2676868"/>
    <lineage>
        <taxon>Bacteria</taxon>
        <taxon>Pseudomonadati</taxon>
        <taxon>Bacteroidota</taxon>
        <taxon>Chitinophagia</taxon>
        <taxon>Chitinophagales</taxon>
        <taxon>Chitinophagaceae</taxon>
        <taxon>Phnomibacter</taxon>
    </lineage>
</organism>
<dbReference type="InterPro" id="IPR036102">
    <property type="entry name" value="OsmC/Ohrsf"/>
</dbReference>
<dbReference type="RefSeq" id="WP_157477484.1">
    <property type="nucleotide sequence ID" value="NZ_CP046566.1"/>
</dbReference>
<proteinExistence type="predicted"/>
<dbReference type="SUPFAM" id="SSF82784">
    <property type="entry name" value="OsmC-like"/>
    <property type="match status" value="1"/>
</dbReference>
<name>A0A6I6G6B0_9BACT</name>
<protein>
    <submittedName>
        <fullName evidence="1">OsmC family peroxiredoxin</fullName>
    </submittedName>
</protein>
<evidence type="ECO:0000313" key="2">
    <source>
        <dbReference type="Proteomes" id="UP000426027"/>
    </source>
</evidence>
<dbReference type="InterPro" id="IPR003718">
    <property type="entry name" value="OsmC/Ohr_fam"/>
</dbReference>
<dbReference type="KEGG" id="fls:GLV81_05285"/>
<reference evidence="1 2" key="1">
    <citation type="submission" date="2019-11" db="EMBL/GenBank/DDBJ databases">
        <authorList>
            <person name="Im W.T."/>
        </authorList>
    </citation>
    <scope>NUCLEOTIDE SEQUENCE [LARGE SCALE GENOMIC DNA]</scope>
    <source>
        <strain evidence="1 2">SB-02</strain>
    </source>
</reference>
<dbReference type="Gene3D" id="3.30.300.20">
    <property type="match status" value="1"/>
</dbReference>
<accession>A0A6I6G6B0</accession>